<name>J3KWJ7_ORYBR</name>
<dbReference type="AlphaFoldDB" id="J3KWJ7"/>
<dbReference type="EnsemblPlants" id="OB01G13530.1">
    <property type="protein sequence ID" value="OB01G13530.1"/>
    <property type="gene ID" value="OB01G13530"/>
</dbReference>
<evidence type="ECO:0000313" key="2">
    <source>
        <dbReference type="Proteomes" id="UP000006038"/>
    </source>
</evidence>
<dbReference type="HOGENOM" id="CLU_184027_1_0_1"/>
<reference evidence="1" key="1">
    <citation type="journal article" date="2013" name="Nat. Commun.">
        <title>Whole-genome sequencing of Oryza brachyantha reveals mechanisms underlying Oryza genome evolution.</title>
        <authorList>
            <person name="Chen J."/>
            <person name="Huang Q."/>
            <person name="Gao D."/>
            <person name="Wang J."/>
            <person name="Lang Y."/>
            <person name="Liu T."/>
            <person name="Li B."/>
            <person name="Bai Z."/>
            <person name="Luis Goicoechea J."/>
            <person name="Liang C."/>
            <person name="Chen C."/>
            <person name="Zhang W."/>
            <person name="Sun S."/>
            <person name="Liao Y."/>
            <person name="Zhang X."/>
            <person name="Yang L."/>
            <person name="Song C."/>
            <person name="Wang M."/>
            <person name="Shi J."/>
            <person name="Liu G."/>
            <person name="Liu J."/>
            <person name="Zhou H."/>
            <person name="Zhou W."/>
            <person name="Yu Q."/>
            <person name="An N."/>
            <person name="Chen Y."/>
            <person name="Cai Q."/>
            <person name="Wang B."/>
            <person name="Liu B."/>
            <person name="Min J."/>
            <person name="Huang Y."/>
            <person name="Wu H."/>
            <person name="Li Z."/>
            <person name="Zhang Y."/>
            <person name="Yin Y."/>
            <person name="Song W."/>
            <person name="Jiang J."/>
            <person name="Jackson S.A."/>
            <person name="Wing R.A."/>
            <person name="Wang J."/>
            <person name="Chen M."/>
        </authorList>
    </citation>
    <scope>NUCLEOTIDE SEQUENCE [LARGE SCALE GENOMIC DNA]</scope>
    <source>
        <strain evidence="1">cv. IRGC 101232</strain>
    </source>
</reference>
<organism evidence="1">
    <name type="scientific">Oryza brachyantha</name>
    <name type="common">malo sina</name>
    <dbReference type="NCBI Taxonomy" id="4533"/>
    <lineage>
        <taxon>Eukaryota</taxon>
        <taxon>Viridiplantae</taxon>
        <taxon>Streptophyta</taxon>
        <taxon>Embryophyta</taxon>
        <taxon>Tracheophyta</taxon>
        <taxon>Spermatophyta</taxon>
        <taxon>Magnoliopsida</taxon>
        <taxon>Liliopsida</taxon>
        <taxon>Poales</taxon>
        <taxon>Poaceae</taxon>
        <taxon>BOP clade</taxon>
        <taxon>Oryzoideae</taxon>
        <taxon>Oryzeae</taxon>
        <taxon>Oryzinae</taxon>
        <taxon>Oryza</taxon>
    </lineage>
</organism>
<evidence type="ECO:0000313" key="1">
    <source>
        <dbReference type="EnsemblPlants" id="OB01G13530.1"/>
    </source>
</evidence>
<reference evidence="1" key="2">
    <citation type="submission" date="2013-04" db="UniProtKB">
        <authorList>
            <consortium name="EnsemblPlants"/>
        </authorList>
    </citation>
    <scope>IDENTIFICATION</scope>
</reference>
<sequence>MAACAGRLAGIRESVAILVEESRAILVEESWEESEAILVKQSEDLLANISMP</sequence>
<dbReference type="Proteomes" id="UP000006038">
    <property type="component" value="Chromosome 1"/>
</dbReference>
<dbReference type="Gramene" id="OB01G13530.1">
    <property type="protein sequence ID" value="OB01G13530.1"/>
    <property type="gene ID" value="OB01G13530"/>
</dbReference>
<protein>
    <submittedName>
        <fullName evidence="1">Uncharacterized protein</fullName>
    </submittedName>
</protein>
<proteinExistence type="predicted"/>
<accession>J3KWJ7</accession>
<keyword evidence="2" id="KW-1185">Reference proteome</keyword>